<dbReference type="InterPro" id="IPR020946">
    <property type="entry name" value="Flavin_mOase-like"/>
</dbReference>
<evidence type="ECO:0000256" key="3">
    <source>
        <dbReference type="ARBA" id="ARBA00022827"/>
    </source>
</evidence>
<comment type="caution">
    <text evidence="6">The sequence shown here is derived from an EMBL/GenBank/DDBJ whole genome shotgun (WGS) entry which is preliminary data.</text>
</comment>
<reference evidence="7" key="1">
    <citation type="submission" date="2016-06" db="EMBL/GenBank/DDBJ databases">
        <title>Parallel loss of symbiosis genes in relatives of nitrogen-fixing non-legume Parasponia.</title>
        <authorList>
            <person name="Van Velzen R."/>
            <person name="Holmer R."/>
            <person name="Bu F."/>
            <person name="Rutten L."/>
            <person name="Van Zeijl A."/>
            <person name="Liu W."/>
            <person name="Santuari L."/>
            <person name="Cao Q."/>
            <person name="Sharma T."/>
            <person name="Shen D."/>
            <person name="Roswanjaya Y."/>
            <person name="Wardhani T."/>
            <person name="Kalhor M.S."/>
            <person name="Jansen J."/>
            <person name="Van den Hoogen J."/>
            <person name="Gungor B."/>
            <person name="Hartog M."/>
            <person name="Hontelez J."/>
            <person name="Verver J."/>
            <person name="Yang W.-C."/>
            <person name="Schijlen E."/>
            <person name="Repin R."/>
            <person name="Schilthuizen M."/>
            <person name="Schranz E."/>
            <person name="Heidstra R."/>
            <person name="Miyata K."/>
            <person name="Fedorova E."/>
            <person name="Kohlen W."/>
            <person name="Bisseling T."/>
            <person name="Smit S."/>
            <person name="Geurts R."/>
        </authorList>
    </citation>
    <scope>NUCLEOTIDE SEQUENCE [LARGE SCALE GENOMIC DNA]</scope>
    <source>
        <strain evidence="7">cv. WU1-14</strain>
    </source>
</reference>
<evidence type="ECO:0000256" key="5">
    <source>
        <dbReference type="RuleBase" id="RU361177"/>
    </source>
</evidence>
<evidence type="ECO:0000256" key="4">
    <source>
        <dbReference type="ARBA" id="ARBA00023002"/>
    </source>
</evidence>
<organism evidence="6 7">
    <name type="scientific">Parasponia andersonii</name>
    <name type="common">Sponia andersonii</name>
    <dbReference type="NCBI Taxonomy" id="3476"/>
    <lineage>
        <taxon>Eukaryota</taxon>
        <taxon>Viridiplantae</taxon>
        <taxon>Streptophyta</taxon>
        <taxon>Embryophyta</taxon>
        <taxon>Tracheophyta</taxon>
        <taxon>Spermatophyta</taxon>
        <taxon>Magnoliopsida</taxon>
        <taxon>eudicotyledons</taxon>
        <taxon>Gunneridae</taxon>
        <taxon>Pentapetalae</taxon>
        <taxon>rosids</taxon>
        <taxon>fabids</taxon>
        <taxon>Rosales</taxon>
        <taxon>Cannabaceae</taxon>
        <taxon>Parasponia</taxon>
    </lineage>
</organism>
<comment type="cofactor">
    <cofactor evidence="5">
        <name>FAD</name>
        <dbReference type="ChEBI" id="CHEBI:57692"/>
    </cofactor>
</comment>
<accession>A0A2P5DM91</accession>
<dbReference type="EMBL" id="JXTB01000029">
    <property type="protein sequence ID" value="PON74403.1"/>
    <property type="molecule type" value="Genomic_DNA"/>
</dbReference>
<proteinExistence type="inferred from homology"/>
<dbReference type="Proteomes" id="UP000237105">
    <property type="component" value="Unassembled WGS sequence"/>
</dbReference>
<keyword evidence="4 5" id="KW-0560">Oxidoreductase</keyword>
<dbReference type="InterPro" id="IPR036188">
    <property type="entry name" value="FAD/NAD-bd_sf"/>
</dbReference>
<comment type="similarity">
    <text evidence="1 5">Belongs to the FMO family.</text>
</comment>
<dbReference type="GO" id="GO:0050660">
    <property type="term" value="F:flavin adenine dinucleotide binding"/>
    <property type="evidence" value="ECO:0007669"/>
    <property type="project" value="InterPro"/>
</dbReference>
<evidence type="ECO:0000313" key="6">
    <source>
        <dbReference type="EMBL" id="PON74403.1"/>
    </source>
</evidence>
<dbReference type="AlphaFoldDB" id="A0A2P5DM91"/>
<dbReference type="InterPro" id="IPR050346">
    <property type="entry name" value="FMO-like"/>
</dbReference>
<keyword evidence="7" id="KW-1185">Reference proteome</keyword>
<dbReference type="GO" id="GO:0050661">
    <property type="term" value="F:NADP binding"/>
    <property type="evidence" value="ECO:0007669"/>
    <property type="project" value="InterPro"/>
</dbReference>
<dbReference type="Gene3D" id="3.50.50.60">
    <property type="entry name" value="FAD/NAD(P)-binding domain"/>
    <property type="match status" value="2"/>
</dbReference>
<evidence type="ECO:0000256" key="2">
    <source>
        <dbReference type="ARBA" id="ARBA00022630"/>
    </source>
</evidence>
<dbReference type="GO" id="GO:0004499">
    <property type="term" value="F:N,N-dimethylaniline monooxygenase activity"/>
    <property type="evidence" value="ECO:0007669"/>
    <property type="project" value="InterPro"/>
</dbReference>
<gene>
    <name evidence="6" type="ORF">PanWU01x14_052350</name>
</gene>
<keyword evidence="3 5" id="KW-0274">FAD</keyword>
<dbReference type="Pfam" id="PF00743">
    <property type="entry name" value="FMO-like"/>
    <property type="match status" value="1"/>
</dbReference>
<dbReference type="STRING" id="3476.A0A2P5DM91"/>
<keyword evidence="2 5" id="KW-0285">Flavoprotein</keyword>
<evidence type="ECO:0000256" key="1">
    <source>
        <dbReference type="ARBA" id="ARBA00009183"/>
    </source>
</evidence>
<name>A0A2P5DM91_PARAD</name>
<dbReference type="SUPFAM" id="SSF51905">
    <property type="entry name" value="FAD/NAD(P)-binding domain"/>
    <property type="match status" value="1"/>
</dbReference>
<dbReference type="PANTHER" id="PTHR23023">
    <property type="entry name" value="DIMETHYLANILINE MONOOXYGENASE"/>
    <property type="match status" value="1"/>
</dbReference>
<protein>
    <recommendedName>
        <fullName evidence="5">Flavin-containing monooxygenase</fullName>
        <ecNumber evidence="5">1.-.-.-</ecNumber>
    </recommendedName>
</protein>
<dbReference type="EC" id="1.-.-.-" evidence="5"/>
<dbReference type="OrthoDB" id="66881at2759"/>
<keyword evidence="5 6" id="KW-0503">Monooxygenase</keyword>
<evidence type="ECO:0000313" key="7">
    <source>
        <dbReference type="Proteomes" id="UP000237105"/>
    </source>
</evidence>
<sequence length="191" mass="22305">MTRGSDSVNRESFEAVVVCTGNFVEPEIPVLVGMEKWPGFQIHSHNYRVSEQFRGQTRDIDEVLFCNQGLIFNSIELQFKWVARVLSRMVLLPNIEEMMTSTNDFYRQMQDYGLPNAQPISKLHIRIGYPNWLCAEIGLPPVEKWRYMMYEESILNIKEMRDGYKDQWDDAYWEGIIKESQVQGHGAEASE</sequence>